<comment type="subcellular location">
    <subcellularLocation>
        <location evidence="1">Membrane</location>
        <topology evidence="1">Multi-pass membrane protein</topology>
    </subcellularLocation>
</comment>
<evidence type="ECO:0000256" key="4">
    <source>
        <dbReference type="ARBA" id="ARBA00022692"/>
    </source>
</evidence>
<keyword evidence="5" id="KW-1278">Translocase</keyword>
<geneLocation type="mitochondrion" evidence="12"/>
<reference evidence="12" key="2">
    <citation type="submission" date="2014-03" db="EMBL/GenBank/DDBJ databases">
        <title>Complete mitochondrial genome of Geocharax gracilis isolate MBS006.</title>
        <authorList>
            <person name="Gan H.M."/>
            <person name="Tan M.H."/>
            <person name="Lee Y.P."/>
            <person name="Austin C.M."/>
        </authorList>
    </citation>
    <scope>NUCLEOTIDE SEQUENCE</scope>
    <source>
        <strain evidence="12">MBS006</strain>
    </source>
</reference>
<proteinExistence type="inferred from homology"/>
<sequence>MLSLDFGNLVFFMVVMSGVWVFIFKYKHLLNVLLGLEFIMLGIFGSLSMKASMAGLEVYFVMFFLILAACEGALGLSLLVSVVRSHGNDYFSSFSVLSC</sequence>
<accession>W9A1E2</accession>
<evidence type="ECO:0000256" key="11">
    <source>
        <dbReference type="SAM" id="Phobius"/>
    </source>
</evidence>
<evidence type="ECO:0000256" key="9">
    <source>
        <dbReference type="ARBA" id="ARBA00031586"/>
    </source>
</evidence>
<feature type="transmembrane region" description="Helical" evidence="11">
    <location>
        <begin position="29"/>
        <end position="47"/>
    </location>
</feature>
<feature type="transmembrane region" description="Helical" evidence="11">
    <location>
        <begin position="59"/>
        <end position="83"/>
    </location>
</feature>
<gene>
    <name evidence="12" type="primary">nad4l</name>
</gene>
<dbReference type="InterPro" id="IPR039428">
    <property type="entry name" value="NUOK/Mnh_C1-like"/>
</dbReference>
<protein>
    <recommendedName>
        <fullName evidence="3">NADH-ubiquinone oxidoreductase chain 4L</fullName>
    </recommendedName>
    <alternativeName>
        <fullName evidence="9">NADH dehydrogenase subunit 4L</fullName>
    </alternativeName>
</protein>
<evidence type="ECO:0000256" key="6">
    <source>
        <dbReference type="ARBA" id="ARBA00022989"/>
    </source>
</evidence>
<keyword evidence="6 11" id="KW-1133">Transmembrane helix</keyword>
<dbReference type="EMBL" id="HG942174">
    <property type="protein sequence ID" value="CDN85555.1"/>
    <property type="molecule type" value="Genomic_DNA"/>
</dbReference>
<dbReference type="AlphaFoldDB" id="W9A1E2"/>
<keyword evidence="7" id="KW-0520">NAD</keyword>
<keyword evidence="8 11" id="KW-0472">Membrane</keyword>
<dbReference type="Gene3D" id="1.10.287.3510">
    <property type="match status" value="1"/>
</dbReference>
<evidence type="ECO:0000256" key="3">
    <source>
        <dbReference type="ARBA" id="ARBA00016612"/>
    </source>
</evidence>
<evidence type="ECO:0000256" key="5">
    <source>
        <dbReference type="ARBA" id="ARBA00022967"/>
    </source>
</evidence>
<keyword evidence="4 11" id="KW-0812">Transmembrane</keyword>
<evidence type="ECO:0000256" key="10">
    <source>
        <dbReference type="ARBA" id="ARBA00049551"/>
    </source>
</evidence>
<feature type="transmembrane region" description="Helical" evidence="11">
    <location>
        <begin position="6"/>
        <end position="24"/>
    </location>
</feature>
<evidence type="ECO:0000256" key="7">
    <source>
        <dbReference type="ARBA" id="ARBA00023027"/>
    </source>
</evidence>
<comment type="similarity">
    <text evidence="2">Belongs to the complex I subunit 4L family.</text>
</comment>
<evidence type="ECO:0000256" key="2">
    <source>
        <dbReference type="ARBA" id="ARBA00010519"/>
    </source>
</evidence>
<organism evidence="12">
    <name type="scientific">Geocharax gracilis</name>
    <dbReference type="NCBI Taxonomy" id="119071"/>
    <lineage>
        <taxon>Eukaryota</taxon>
        <taxon>Metazoa</taxon>
        <taxon>Ecdysozoa</taxon>
        <taxon>Arthropoda</taxon>
        <taxon>Crustacea</taxon>
        <taxon>Multicrustacea</taxon>
        <taxon>Malacostraca</taxon>
        <taxon>Eumalacostraca</taxon>
        <taxon>Eucarida</taxon>
        <taxon>Decapoda</taxon>
        <taxon>Pleocyemata</taxon>
        <taxon>Astacidea</taxon>
        <taxon>Parastacoidea</taxon>
        <taxon>Parastacidae</taxon>
        <taxon>Geocharax</taxon>
    </lineage>
</organism>
<dbReference type="Pfam" id="PF00420">
    <property type="entry name" value="Oxidored_q2"/>
    <property type="match status" value="1"/>
</dbReference>
<dbReference type="GO" id="GO:0008137">
    <property type="term" value="F:NADH dehydrogenase (ubiquinone) activity"/>
    <property type="evidence" value="ECO:0007669"/>
    <property type="project" value="UniProtKB-EC"/>
</dbReference>
<keyword evidence="12" id="KW-0496">Mitochondrion</keyword>
<evidence type="ECO:0000256" key="8">
    <source>
        <dbReference type="ARBA" id="ARBA00023136"/>
    </source>
</evidence>
<evidence type="ECO:0000256" key="1">
    <source>
        <dbReference type="ARBA" id="ARBA00004141"/>
    </source>
</evidence>
<comment type="catalytic activity">
    <reaction evidence="10">
        <text>a ubiquinone + NADH + 5 H(+)(in) = a ubiquinol + NAD(+) + 4 H(+)(out)</text>
        <dbReference type="Rhea" id="RHEA:29091"/>
        <dbReference type="Rhea" id="RHEA-COMP:9565"/>
        <dbReference type="Rhea" id="RHEA-COMP:9566"/>
        <dbReference type="ChEBI" id="CHEBI:15378"/>
        <dbReference type="ChEBI" id="CHEBI:16389"/>
        <dbReference type="ChEBI" id="CHEBI:17976"/>
        <dbReference type="ChEBI" id="CHEBI:57540"/>
        <dbReference type="ChEBI" id="CHEBI:57945"/>
        <dbReference type="EC" id="7.1.1.2"/>
    </reaction>
</comment>
<reference evidence="12" key="1">
    <citation type="submission" date="2014-02" db="EMBL/GenBank/DDBJ databases">
        <authorList>
            <person name="Gan H."/>
        </authorList>
    </citation>
    <scope>NUCLEOTIDE SEQUENCE</scope>
    <source>
        <strain evidence="12">MBS006</strain>
    </source>
</reference>
<name>W9A1E2_9EUCA</name>
<dbReference type="GO" id="GO:0016020">
    <property type="term" value="C:membrane"/>
    <property type="evidence" value="ECO:0007669"/>
    <property type="project" value="UniProtKB-SubCell"/>
</dbReference>
<evidence type="ECO:0000313" key="12">
    <source>
        <dbReference type="EMBL" id="CDN85555.1"/>
    </source>
</evidence>